<dbReference type="GO" id="GO:0005524">
    <property type="term" value="F:ATP binding"/>
    <property type="evidence" value="ECO:0007669"/>
    <property type="project" value="UniProtKB-KW"/>
</dbReference>
<keyword evidence="4 10" id="KW-0808">Transferase</keyword>
<dbReference type="RefSeq" id="WP_132145870.1">
    <property type="nucleotide sequence ID" value="NZ_SMCS01000007.1"/>
</dbReference>
<comment type="pathway">
    <text evidence="1">Carbohydrate acid metabolism.</text>
</comment>
<evidence type="ECO:0000256" key="9">
    <source>
        <dbReference type="ARBA" id="ARBA00048090"/>
    </source>
</evidence>
<dbReference type="EC" id="2.7.1.12" evidence="3 10"/>
<evidence type="ECO:0000313" key="12">
    <source>
        <dbReference type="Proteomes" id="UP000295645"/>
    </source>
</evidence>
<organism evidence="11 12">
    <name type="scientific">Luteibacter rhizovicinus</name>
    <dbReference type="NCBI Taxonomy" id="242606"/>
    <lineage>
        <taxon>Bacteria</taxon>
        <taxon>Pseudomonadati</taxon>
        <taxon>Pseudomonadota</taxon>
        <taxon>Gammaproteobacteria</taxon>
        <taxon>Lysobacterales</taxon>
        <taxon>Rhodanobacteraceae</taxon>
        <taxon>Luteibacter</taxon>
    </lineage>
</organism>
<dbReference type="GO" id="GO:0019521">
    <property type="term" value="P:D-gluconate metabolic process"/>
    <property type="evidence" value="ECO:0007669"/>
    <property type="project" value="UniProtKB-KW"/>
</dbReference>
<evidence type="ECO:0000256" key="6">
    <source>
        <dbReference type="ARBA" id="ARBA00022777"/>
    </source>
</evidence>
<keyword evidence="12" id="KW-1185">Reference proteome</keyword>
<evidence type="ECO:0000256" key="4">
    <source>
        <dbReference type="ARBA" id="ARBA00022679"/>
    </source>
</evidence>
<dbReference type="GO" id="GO:0005737">
    <property type="term" value="C:cytoplasm"/>
    <property type="evidence" value="ECO:0007669"/>
    <property type="project" value="TreeGrafter"/>
</dbReference>
<dbReference type="Gene3D" id="3.40.50.300">
    <property type="entry name" value="P-loop containing nucleotide triphosphate hydrolases"/>
    <property type="match status" value="1"/>
</dbReference>
<reference evidence="11 12" key="1">
    <citation type="submission" date="2019-03" db="EMBL/GenBank/DDBJ databases">
        <title>Above-ground endophytic microbial communities from plants in different locations in the United States.</title>
        <authorList>
            <person name="Frank C."/>
        </authorList>
    </citation>
    <scope>NUCLEOTIDE SEQUENCE [LARGE SCALE GENOMIC DNA]</scope>
    <source>
        <strain evidence="11 12">LP_13_YM</strain>
    </source>
</reference>
<evidence type="ECO:0000256" key="10">
    <source>
        <dbReference type="RuleBase" id="RU363066"/>
    </source>
</evidence>
<dbReference type="PANTHER" id="PTHR43442">
    <property type="entry name" value="GLUCONOKINASE-RELATED"/>
    <property type="match status" value="1"/>
</dbReference>
<dbReference type="CDD" id="cd02021">
    <property type="entry name" value="GntK"/>
    <property type="match status" value="1"/>
</dbReference>
<dbReference type="FunFam" id="3.40.50.300:FF:000522">
    <property type="entry name" value="Gluconokinase"/>
    <property type="match status" value="1"/>
</dbReference>
<evidence type="ECO:0000256" key="1">
    <source>
        <dbReference type="ARBA" id="ARBA00004761"/>
    </source>
</evidence>
<evidence type="ECO:0000256" key="3">
    <source>
        <dbReference type="ARBA" id="ARBA00012054"/>
    </source>
</evidence>
<dbReference type="InterPro" id="IPR006001">
    <property type="entry name" value="Therm_gnt_kin"/>
</dbReference>
<sequence>MIVILMGVSGSGKSTIGERLAARLGCEFLDGDSLHPEANRAKMARGEALDDADRAPWLDAIVAAIDARRAGGQSLILACSALKRMYRERLDAGPGDVRFVYLRGDRGLLAERLAHRKEHFFDPALLDSQLATLEEPGDAIVVDIALTVDEVVGRIIERLNEAN</sequence>
<evidence type="ECO:0000256" key="5">
    <source>
        <dbReference type="ARBA" id="ARBA00022741"/>
    </source>
</evidence>
<evidence type="ECO:0000256" key="8">
    <source>
        <dbReference type="ARBA" id="ARBA00023064"/>
    </source>
</evidence>
<dbReference type="EMBL" id="SMCS01000007">
    <property type="protein sequence ID" value="TCV92352.1"/>
    <property type="molecule type" value="Genomic_DNA"/>
</dbReference>
<dbReference type="OrthoDB" id="9795716at2"/>
<dbReference type="Proteomes" id="UP000295645">
    <property type="component" value="Unassembled WGS sequence"/>
</dbReference>
<accession>A0A4R3YJT6</accession>
<dbReference type="AlphaFoldDB" id="A0A4R3YJT6"/>
<comment type="catalytic activity">
    <reaction evidence="9 10">
        <text>D-gluconate + ATP = 6-phospho-D-gluconate + ADP + H(+)</text>
        <dbReference type="Rhea" id="RHEA:19433"/>
        <dbReference type="ChEBI" id="CHEBI:15378"/>
        <dbReference type="ChEBI" id="CHEBI:18391"/>
        <dbReference type="ChEBI" id="CHEBI:30616"/>
        <dbReference type="ChEBI" id="CHEBI:58759"/>
        <dbReference type="ChEBI" id="CHEBI:456216"/>
        <dbReference type="EC" id="2.7.1.12"/>
    </reaction>
</comment>
<dbReference type="InterPro" id="IPR027417">
    <property type="entry name" value="P-loop_NTPase"/>
</dbReference>
<dbReference type="GO" id="GO:0046316">
    <property type="term" value="F:gluconokinase activity"/>
    <property type="evidence" value="ECO:0007669"/>
    <property type="project" value="UniProtKB-EC"/>
</dbReference>
<comment type="similarity">
    <text evidence="2 10">Belongs to the gluconokinase GntK/GntV family.</text>
</comment>
<evidence type="ECO:0000313" key="11">
    <source>
        <dbReference type="EMBL" id="TCV92352.1"/>
    </source>
</evidence>
<evidence type="ECO:0000256" key="7">
    <source>
        <dbReference type="ARBA" id="ARBA00022840"/>
    </source>
</evidence>
<dbReference type="Pfam" id="PF13671">
    <property type="entry name" value="AAA_33"/>
    <property type="match status" value="1"/>
</dbReference>
<comment type="caution">
    <text evidence="11">The sequence shown here is derived from an EMBL/GenBank/DDBJ whole genome shotgun (WGS) entry which is preliminary data.</text>
</comment>
<evidence type="ECO:0000256" key="2">
    <source>
        <dbReference type="ARBA" id="ARBA00008420"/>
    </source>
</evidence>
<keyword evidence="6 10" id="KW-0418">Kinase</keyword>
<keyword evidence="8" id="KW-0311">Gluconate utilization</keyword>
<proteinExistence type="inferred from homology"/>
<dbReference type="SUPFAM" id="SSF52540">
    <property type="entry name" value="P-loop containing nucleoside triphosphate hydrolases"/>
    <property type="match status" value="1"/>
</dbReference>
<keyword evidence="7 10" id="KW-0067">ATP-binding</keyword>
<keyword evidence="5 10" id="KW-0547">Nucleotide-binding</keyword>
<name>A0A4R3YJT6_9GAMM</name>
<protein>
    <recommendedName>
        <fullName evidence="3 10">Gluconokinase</fullName>
        <ecNumber evidence="3 10">2.7.1.12</ecNumber>
    </recommendedName>
</protein>
<gene>
    <name evidence="11" type="ORF">EC912_10758</name>
</gene>
<dbReference type="PANTHER" id="PTHR43442:SF3">
    <property type="entry name" value="GLUCONOKINASE-RELATED"/>
    <property type="match status" value="1"/>
</dbReference>
<dbReference type="NCBIfam" id="TIGR01313">
    <property type="entry name" value="therm_gnt_kin"/>
    <property type="match status" value="1"/>
</dbReference>